<evidence type="ECO:0000256" key="1">
    <source>
        <dbReference type="SAM" id="MobiDB-lite"/>
    </source>
</evidence>
<evidence type="ECO:0000313" key="2">
    <source>
        <dbReference type="EMBL" id="MFB6392570.1"/>
    </source>
</evidence>
<organism evidence="2 3">
    <name type="scientific">Polymorphospora lycopeni</name>
    <dbReference type="NCBI Taxonomy" id="3140240"/>
    <lineage>
        <taxon>Bacteria</taxon>
        <taxon>Bacillati</taxon>
        <taxon>Actinomycetota</taxon>
        <taxon>Actinomycetes</taxon>
        <taxon>Micromonosporales</taxon>
        <taxon>Micromonosporaceae</taxon>
        <taxon>Polymorphospora</taxon>
    </lineage>
</organism>
<name>A0ABV5CKN6_9ACTN</name>
<proteinExistence type="predicted"/>
<keyword evidence="3" id="KW-1185">Reference proteome</keyword>
<comment type="caution">
    <text evidence="2">The sequence shown here is derived from an EMBL/GenBank/DDBJ whole genome shotgun (WGS) entry which is preliminary data.</text>
</comment>
<protein>
    <submittedName>
        <fullName evidence="2">Uncharacterized protein</fullName>
    </submittedName>
</protein>
<evidence type="ECO:0000313" key="3">
    <source>
        <dbReference type="Proteomes" id="UP001582793"/>
    </source>
</evidence>
<dbReference type="Proteomes" id="UP001582793">
    <property type="component" value="Unassembled WGS sequence"/>
</dbReference>
<reference evidence="2 3" key="1">
    <citation type="submission" date="2024-04" db="EMBL/GenBank/DDBJ databases">
        <title>Polymorphospora sp. isolated from Baiyangdian Lake in Xiong'an New Area.</title>
        <authorList>
            <person name="Zhang X."/>
            <person name="Liu J."/>
        </authorList>
    </citation>
    <scope>NUCLEOTIDE SEQUENCE [LARGE SCALE GENOMIC DNA]</scope>
    <source>
        <strain evidence="2 3">2-325</strain>
    </source>
</reference>
<accession>A0ABV5CKN6</accession>
<sequence length="83" mass="8953">MTAPLLDLDVPAVKTPTCSEGHGPMMLRTGPQSPESAWCGTWHDCTYIGPGKRCWNSHLTASPELRAFLAEQAARSTGARGDR</sequence>
<dbReference type="EMBL" id="JBCGDC010000011">
    <property type="protein sequence ID" value="MFB6392570.1"/>
    <property type="molecule type" value="Genomic_DNA"/>
</dbReference>
<feature type="region of interest" description="Disordered" evidence="1">
    <location>
        <begin position="13"/>
        <end position="33"/>
    </location>
</feature>
<gene>
    <name evidence="2" type="ORF">AAFH96_05560</name>
</gene>
<dbReference type="RefSeq" id="WP_375733285.1">
    <property type="nucleotide sequence ID" value="NZ_JBCGDC010000011.1"/>
</dbReference>